<evidence type="ECO:0000256" key="5">
    <source>
        <dbReference type="ARBA" id="ARBA00022989"/>
    </source>
</evidence>
<evidence type="ECO:0000256" key="6">
    <source>
        <dbReference type="ARBA" id="ARBA00023136"/>
    </source>
</evidence>
<feature type="transmembrane region" description="Helical" evidence="7">
    <location>
        <begin position="290"/>
        <end position="309"/>
    </location>
</feature>
<feature type="transmembrane region" description="Helical" evidence="7">
    <location>
        <begin position="63"/>
        <end position="84"/>
    </location>
</feature>
<keyword evidence="6 7" id="KW-0472">Membrane</keyword>
<sequence length="393" mass="44824">MDAIQHISPYLISNYVFPNDIHVHWSMMIVLYPYITGLVDGAFIVAALYYVFGVEKLKPVARFSLIFALAFLCCATLPLLLHLGRPERNLNMMITPSPHSAMAGFGYIYGISMGVLVLIILFIYRPFLVEQRLKSKGVMEILYRLLTFDSTNVSEKSLNMDKKIIKFLVAIGIPIACVLHGYVGFIFGGVKANPTWSTPLMPVIFLFSACVSGMSAIIFAYIITKTFTKQKIDMDCLKILVNTLAGFFILAFCFEMLEVFSHTYLRSGYHHMVEGLLNGPLRDSFWKYQVLYFSVVPLFLLGFICLLPIKQWLYKFTAFITSFLLLLQVLFMRWNVIIGGQLMSKSARGYTEFHPEWFDKEGIVAVIIVMAIPFIILFVLGRIFPFWEKDSVN</sequence>
<feature type="transmembrane region" description="Helical" evidence="7">
    <location>
        <begin position="316"/>
        <end position="343"/>
    </location>
</feature>
<keyword evidence="4 7" id="KW-0812">Transmembrane</keyword>
<reference evidence="8" key="1">
    <citation type="journal article" date="2021" name="Microb. Physiol.">
        <title>Proteogenomic Insights into the Physiology of Marine, Sulfate-Reducing, Filamentous Desulfonema limicola and Desulfonema magnum.</title>
        <authorList>
            <person name="Schnaars V."/>
            <person name="Wohlbrand L."/>
            <person name="Scheve S."/>
            <person name="Hinrichs C."/>
            <person name="Reinhardt R."/>
            <person name="Rabus R."/>
        </authorList>
    </citation>
    <scope>NUCLEOTIDE SEQUENCE</scope>
    <source>
        <strain evidence="8">5ac10</strain>
    </source>
</reference>
<feature type="transmembrane region" description="Helical" evidence="7">
    <location>
        <begin position="164"/>
        <end position="188"/>
    </location>
</feature>
<evidence type="ECO:0000256" key="2">
    <source>
        <dbReference type="ARBA" id="ARBA00008929"/>
    </source>
</evidence>
<organism evidence="8 9">
    <name type="scientific">Desulfonema limicola</name>
    <dbReference type="NCBI Taxonomy" id="45656"/>
    <lineage>
        <taxon>Bacteria</taxon>
        <taxon>Pseudomonadati</taxon>
        <taxon>Thermodesulfobacteriota</taxon>
        <taxon>Desulfobacteria</taxon>
        <taxon>Desulfobacterales</taxon>
        <taxon>Desulfococcaceae</taxon>
        <taxon>Desulfonema</taxon>
    </lineage>
</organism>
<keyword evidence="5 7" id="KW-1133">Transmembrane helix</keyword>
<keyword evidence="3" id="KW-1003">Cell membrane</keyword>
<dbReference type="Gene3D" id="1.20.1630.10">
    <property type="entry name" value="Formate dehydrogenase/DMSO reductase domain"/>
    <property type="match status" value="1"/>
</dbReference>
<comment type="similarity">
    <text evidence="2">Belongs to the NrfD family.</text>
</comment>
<dbReference type="EMBL" id="CP061799">
    <property type="protein sequence ID" value="QTA81794.1"/>
    <property type="molecule type" value="Genomic_DNA"/>
</dbReference>
<proteinExistence type="inferred from homology"/>
<protein>
    <submittedName>
        <fullName evidence="8">Polysulfide reductase, NrfD-like</fullName>
    </submittedName>
</protein>
<dbReference type="InterPro" id="IPR005614">
    <property type="entry name" value="NrfD-like"/>
</dbReference>
<gene>
    <name evidence="8" type="ORF">dnl_41430</name>
</gene>
<evidence type="ECO:0000256" key="1">
    <source>
        <dbReference type="ARBA" id="ARBA00004651"/>
    </source>
</evidence>
<dbReference type="AlphaFoldDB" id="A0A975GHW7"/>
<dbReference type="KEGG" id="dli:dnl_41430"/>
<dbReference type="Pfam" id="PF03916">
    <property type="entry name" value="NrfD"/>
    <property type="match status" value="1"/>
</dbReference>
<evidence type="ECO:0000256" key="3">
    <source>
        <dbReference type="ARBA" id="ARBA00022475"/>
    </source>
</evidence>
<name>A0A975GHW7_9BACT</name>
<feature type="transmembrane region" description="Helical" evidence="7">
    <location>
        <begin position="236"/>
        <end position="257"/>
    </location>
</feature>
<evidence type="ECO:0000313" key="8">
    <source>
        <dbReference type="EMBL" id="QTA81794.1"/>
    </source>
</evidence>
<keyword evidence="9" id="KW-1185">Reference proteome</keyword>
<evidence type="ECO:0000313" key="9">
    <source>
        <dbReference type="Proteomes" id="UP000663720"/>
    </source>
</evidence>
<feature type="transmembrane region" description="Helical" evidence="7">
    <location>
        <begin position="200"/>
        <end position="224"/>
    </location>
</feature>
<dbReference type="PANTHER" id="PTHR34856:SF2">
    <property type="entry name" value="PROTEIN NRFD"/>
    <property type="match status" value="1"/>
</dbReference>
<evidence type="ECO:0000256" key="7">
    <source>
        <dbReference type="SAM" id="Phobius"/>
    </source>
</evidence>
<dbReference type="InterPro" id="IPR052049">
    <property type="entry name" value="Electron_transfer_protein"/>
</dbReference>
<feature type="transmembrane region" description="Helical" evidence="7">
    <location>
        <begin position="31"/>
        <end position="51"/>
    </location>
</feature>
<comment type="subcellular location">
    <subcellularLocation>
        <location evidence="1">Cell membrane</location>
        <topology evidence="1">Multi-pass membrane protein</topology>
    </subcellularLocation>
</comment>
<feature type="transmembrane region" description="Helical" evidence="7">
    <location>
        <begin position="104"/>
        <end position="124"/>
    </location>
</feature>
<dbReference type="RefSeq" id="WP_207687787.1">
    <property type="nucleotide sequence ID" value="NZ_CP061799.1"/>
</dbReference>
<dbReference type="PANTHER" id="PTHR34856">
    <property type="entry name" value="PROTEIN NRFD"/>
    <property type="match status" value="1"/>
</dbReference>
<feature type="transmembrane region" description="Helical" evidence="7">
    <location>
        <begin position="363"/>
        <end position="384"/>
    </location>
</feature>
<accession>A0A975GHW7</accession>
<dbReference type="Proteomes" id="UP000663720">
    <property type="component" value="Chromosome"/>
</dbReference>
<evidence type="ECO:0000256" key="4">
    <source>
        <dbReference type="ARBA" id="ARBA00022692"/>
    </source>
</evidence>
<dbReference type="GO" id="GO:0005886">
    <property type="term" value="C:plasma membrane"/>
    <property type="evidence" value="ECO:0007669"/>
    <property type="project" value="UniProtKB-SubCell"/>
</dbReference>